<name>A0A484L1J4_9ASTE</name>
<sequence length="95" mass="10595">MGPPLFNEKGDAPKFEYVVESSWNSHGNEGLSQIIDGLVQLSMRIKGTIFAPQNYTPCKVGFGGPIIHLEFHKVLEDWDTGPDLARRLLHRSCSV</sequence>
<dbReference type="Proteomes" id="UP000595140">
    <property type="component" value="Unassembled WGS sequence"/>
</dbReference>
<keyword evidence="2" id="KW-1185">Reference proteome</keyword>
<dbReference type="EMBL" id="OOIL02000889">
    <property type="protein sequence ID" value="VFQ70162.1"/>
    <property type="molecule type" value="Genomic_DNA"/>
</dbReference>
<protein>
    <submittedName>
        <fullName evidence="1">Uncharacterized protein</fullName>
    </submittedName>
</protein>
<gene>
    <name evidence="1" type="ORF">CCAM_LOCUS11938</name>
</gene>
<accession>A0A484L1J4</accession>
<evidence type="ECO:0000313" key="2">
    <source>
        <dbReference type="Proteomes" id="UP000595140"/>
    </source>
</evidence>
<evidence type="ECO:0000313" key="1">
    <source>
        <dbReference type="EMBL" id="VFQ70162.1"/>
    </source>
</evidence>
<dbReference type="AlphaFoldDB" id="A0A484L1J4"/>
<organism evidence="1 2">
    <name type="scientific">Cuscuta campestris</name>
    <dbReference type="NCBI Taxonomy" id="132261"/>
    <lineage>
        <taxon>Eukaryota</taxon>
        <taxon>Viridiplantae</taxon>
        <taxon>Streptophyta</taxon>
        <taxon>Embryophyta</taxon>
        <taxon>Tracheophyta</taxon>
        <taxon>Spermatophyta</taxon>
        <taxon>Magnoliopsida</taxon>
        <taxon>eudicotyledons</taxon>
        <taxon>Gunneridae</taxon>
        <taxon>Pentapetalae</taxon>
        <taxon>asterids</taxon>
        <taxon>lamiids</taxon>
        <taxon>Solanales</taxon>
        <taxon>Convolvulaceae</taxon>
        <taxon>Cuscuteae</taxon>
        <taxon>Cuscuta</taxon>
        <taxon>Cuscuta subgen. Grammica</taxon>
        <taxon>Cuscuta sect. Cleistogrammica</taxon>
    </lineage>
</organism>
<reference evidence="1 2" key="1">
    <citation type="submission" date="2018-04" db="EMBL/GenBank/DDBJ databases">
        <authorList>
            <person name="Vogel A."/>
        </authorList>
    </citation>
    <scope>NUCLEOTIDE SEQUENCE [LARGE SCALE GENOMIC DNA]</scope>
</reference>
<proteinExistence type="predicted"/>